<name>A0A6J7KCZ9_9ZZZZ</name>
<evidence type="ECO:0000313" key="2">
    <source>
        <dbReference type="EMBL" id="CAB4953696.1"/>
    </source>
</evidence>
<feature type="region of interest" description="Disordered" evidence="1">
    <location>
        <begin position="195"/>
        <end position="217"/>
    </location>
</feature>
<sequence length="217" mass="22360">MTVPSQGHERPGRALKKRLAGRIGRPVQAFGFVTPAARGGWVWDVLSLGIDGSLVNAAAATVVGTAAVTGVAKRRARATGLGTRMVLATTAHDVHLFRMRALDRVISNHIVSFDFGAITDIEVRGKEPAKITIALADGSTVKLDGDRAQRAAFDHLRALAAAVPVGTLPPARPAPSGAGLAGVLASAAGHALRGAATAAKRARTARNTPDQTPPIAR</sequence>
<reference evidence="2" key="1">
    <citation type="submission" date="2020-05" db="EMBL/GenBank/DDBJ databases">
        <authorList>
            <person name="Chiriac C."/>
            <person name="Salcher M."/>
            <person name="Ghai R."/>
            <person name="Kavagutti S V."/>
        </authorList>
    </citation>
    <scope>NUCLEOTIDE SEQUENCE</scope>
</reference>
<proteinExistence type="predicted"/>
<evidence type="ECO:0000256" key="1">
    <source>
        <dbReference type="SAM" id="MobiDB-lite"/>
    </source>
</evidence>
<accession>A0A6J7KCZ9</accession>
<dbReference type="AlphaFoldDB" id="A0A6J7KCZ9"/>
<gene>
    <name evidence="2" type="ORF">UFOPK3564_03635</name>
</gene>
<dbReference type="EMBL" id="CAFBMK010000372">
    <property type="protein sequence ID" value="CAB4953696.1"/>
    <property type="molecule type" value="Genomic_DNA"/>
</dbReference>
<organism evidence="2">
    <name type="scientific">freshwater metagenome</name>
    <dbReference type="NCBI Taxonomy" id="449393"/>
    <lineage>
        <taxon>unclassified sequences</taxon>
        <taxon>metagenomes</taxon>
        <taxon>ecological metagenomes</taxon>
    </lineage>
</organism>
<protein>
    <submittedName>
        <fullName evidence="2">Unannotated protein</fullName>
    </submittedName>
</protein>